<accession>A0A1Z4LY62</accession>
<evidence type="ECO:0000259" key="2">
    <source>
        <dbReference type="Pfam" id="PF13472"/>
    </source>
</evidence>
<dbReference type="SUPFAM" id="SSF52266">
    <property type="entry name" value="SGNH hydrolase"/>
    <property type="match status" value="1"/>
</dbReference>
<gene>
    <name evidence="3" type="ORF">NIES267_56830</name>
</gene>
<dbReference type="InterPro" id="IPR051532">
    <property type="entry name" value="Ester_Hydrolysis_Enzymes"/>
</dbReference>
<evidence type="ECO:0000313" key="4">
    <source>
        <dbReference type="Proteomes" id="UP000218418"/>
    </source>
</evidence>
<evidence type="ECO:0000256" key="1">
    <source>
        <dbReference type="SAM" id="MobiDB-lite"/>
    </source>
</evidence>
<sequence>MLISSLIFSQSTIFLFARSMNQDTIKIVTLGDSITQAENGQNSYRKELWEQLNIAGYNVDFVGSENRNKDGNNFENRNFDPDHEGHWGWRIDEIINGRGREGNLSDWLTGYTPDVALIHLGSNDAIQNNSAISSVEELNQVIDILRQDNSNITIFLSQLIPTRDSGINSRIDDLNDRIPGIIADKNQANSPIILVDQSAGFNANTDTYDGVHPNDAGEAKMAQKWFDALKNYFDDVDINPPDNTVEAINDSSNINEDTQVSIDVLANDGDGDNLTINSVGSGSNGTTAIVNNEIVYTPDSNFNGTDSFSYEVSNGNGGTDTATVTVNVAPVNDTPVAQNDSATTNQETVVSIKVLENDSDVDGDSLTIISADPGSNGNTAIVNNEIVYTPDSNFNGTDSFSYEISDGNGGTNTAQVSVTVTESDSGSGSNPSARVNAGLLALYNFNEGSGDRVFDVSGVGTALNLEINNPNTTTWGNGILNLNSPSLIASVQAADKLIDGITATQEVTMEAWLTPGNRSQNGPARIATLSSNVSNRNFTFGQAGDDYNVRFRTTTTGNNGVGRTVSSTGGLLETQLTHVVYTREADGDASLYVNNQLVSSETIGGNLSNWNENYRFALGNEFGGGRSWLGSLDLFAVYNQAFDASEVAQNFFAGSDESGSPSTPPTTGGNTAVAANDSININEDTQVNIDVLENDEDGDNLTINSVGSGSNGTTAIVNNQILYTPDSNFNGTDSFSYEVSNGNGGTDTATVTVNVAPVNDLPVAQNDTATTNQETGISINVLANDSDVDGDNLTIASVNPGSNGTTVIVNNQIVYTPEANFTGEDSFTYSIEDSNGVSDTAQVTVTVNESGSNSSDKVTEGLLALYNFDEGSGDTVFDVSGVGTALNLEIDDLTGVNWGDGVLNINSPSLIASVETADKLIDGITATQEITLEAWVTPGNRSQNGPARIATLSSNVANRNFTLGQAGDDYNVRLRTTSTGNNGVRTTVSSEGGLLDTELTHVIYTRSSDGNASLYIDSQLVSTETIGGDFSNWDDNYRLGLGDEFGGGRSWLGSLDQFAVYNQAFDASEVAQNYLAGS</sequence>
<dbReference type="CDD" id="cd01833">
    <property type="entry name" value="XynB_like"/>
    <property type="match status" value="1"/>
</dbReference>
<dbReference type="GO" id="GO:0004622">
    <property type="term" value="F:phosphatidylcholine lysophospholipase activity"/>
    <property type="evidence" value="ECO:0007669"/>
    <property type="project" value="TreeGrafter"/>
</dbReference>
<organism evidence="3 4">
    <name type="scientific">Calothrix parasitica NIES-267</name>
    <dbReference type="NCBI Taxonomy" id="1973488"/>
    <lineage>
        <taxon>Bacteria</taxon>
        <taxon>Bacillati</taxon>
        <taxon>Cyanobacteriota</taxon>
        <taxon>Cyanophyceae</taxon>
        <taxon>Nostocales</taxon>
        <taxon>Calotrichaceae</taxon>
        <taxon>Calothrix</taxon>
    </lineage>
</organism>
<evidence type="ECO:0000313" key="3">
    <source>
        <dbReference type="EMBL" id="BAY86177.1"/>
    </source>
</evidence>
<dbReference type="InterPro" id="IPR013830">
    <property type="entry name" value="SGNH_hydro"/>
</dbReference>
<dbReference type="EMBL" id="AP018227">
    <property type="protein sequence ID" value="BAY86177.1"/>
    <property type="molecule type" value="Genomic_DNA"/>
</dbReference>
<dbReference type="Gene3D" id="2.60.40.2810">
    <property type="match status" value="4"/>
</dbReference>
<dbReference type="InterPro" id="IPR013320">
    <property type="entry name" value="ConA-like_dom_sf"/>
</dbReference>
<dbReference type="AlphaFoldDB" id="A0A1Z4LY62"/>
<dbReference type="OrthoDB" id="462884at2"/>
<dbReference type="Gene3D" id="3.40.50.1110">
    <property type="entry name" value="SGNH hydrolase"/>
    <property type="match status" value="1"/>
</dbReference>
<dbReference type="Pfam" id="PF13385">
    <property type="entry name" value="Laminin_G_3"/>
    <property type="match status" value="2"/>
</dbReference>
<dbReference type="SUPFAM" id="SSF49899">
    <property type="entry name" value="Concanavalin A-like lectins/glucanases"/>
    <property type="match status" value="2"/>
</dbReference>
<dbReference type="Proteomes" id="UP000218418">
    <property type="component" value="Chromosome"/>
</dbReference>
<keyword evidence="4" id="KW-1185">Reference proteome</keyword>
<dbReference type="Pfam" id="PF13472">
    <property type="entry name" value="Lipase_GDSL_2"/>
    <property type="match status" value="1"/>
</dbReference>
<name>A0A1Z4LY62_9CYAN</name>
<dbReference type="PANTHER" id="PTHR30383">
    <property type="entry name" value="THIOESTERASE 1/PROTEASE 1/LYSOPHOSPHOLIPASE L1"/>
    <property type="match status" value="1"/>
</dbReference>
<feature type="region of interest" description="Disordered" evidence="1">
    <location>
        <begin position="653"/>
        <end position="677"/>
    </location>
</feature>
<protein>
    <submittedName>
        <fullName evidence="3">G-D-S-L family lipolytic protein</fullName>
    </submittedName>
</protein>
<dbReference type="InterPro" id="IPR036514">
    <property type="entry name" value="SGNH_hydro_sf"/>
</dbReference>
<dbReference type="Gene3D" id="2.60.120.200">
    <property type="match status" value="2"/>
</dbReference>
<dbReference type="PANTHER" id="PTHR30383:SF2">
    <property type="entry name" value="CELLULOSE-BINDING PROTEIN"/>
    <property type="match status" value="1"/>
</dbReference>
<feature type="domain" description="SGNH hydrolase-type esterase" evidence="2">
    <location>
        <begin position="30"/>
        <end position="219"/>
    </location>
</feature>
<proteinExistence type="predicted"/>
<feature type="compositionally biased region" description="Low complexity" evidence="1">
    <location>
        <begin position="658"/>
        <end position="669"/>
    </location>
</feature>
<reference evidence="3 4" key="1">
    <citation type="submission" date="2017-06" db="EMBL/GenBank/DDBJ databases">
        <title>Genome sequencing of cyanobaciteial culture collection at National Institute for Environmental Studies (NIES).</title>
        <authorList>
            <person name="Hirose Y."/>
            <person name="Shimura Y."/>
            <person name="Fujisawa T."/>
            <person name="Nakamura Y."/>
            <person name="Kawachi M."/>
        </authorList>
    </citation>
    <scope>NUCLEOTIDE SEQUENCE [LARGE SCALE GENOMIC DNA]</scope>
    <source>
        <strain evidence="3 4">NIES-267</strain>
    </source>
</reference>
<dbReference type="Pfam" id="PF17963">
    <property type="entry name" value="Big_9"/>
    <property type="match status" value="4"/>
</dbReference>
<dbReference type="NCBIfam" id="NF012211">
    <property type="entry name" value="tand_rpt_95"/>
    <property type="match status" value="4"/>
</dbReference>